<name>A0A286ZIR3_PIG</name>
<dbReference type="Ensembl" id="ENSSSCT00000046563.3">
    <property type="protein sequence ID" value="ENSSSCP00000031333.2"/>
    <property type="gene ID" value="ENSSSCG00000008607.5"/>
</dbReference>
<dbReference type="GO" id="GO:0005737">
    <property type="term" value="C:cytoplasm"/>
    <property type="evidence" value="ECO:0007669"/>
    <property type="project" value="InterPro"/>
</dbReference>
<reference evidence="2" key="3">
    <citation type="submission" date="2025-08" db="UniProtKB">
        <authorList>
            <consortium name="Ensembl"/>
        </authorList>
    </citation>
    <scope>IDENTIFICATION</scope>
</reference>
<dbReference type="GO" id="GO:0008253">
    <property type="term" value="F:5'-nucleotidase activity"/>
    <property type="evidence" value="ECO:0007669"/>
    <property type="project" value="InterPro"/>
</dbReference>
<evidence type="ECO:0000313" key="3">
    <source>
        <dbReference type="Proteomes" id="UP000008227"/>
    </source>
</evidence>
<evidence type="ECO:0000313" key="2">
    <source>
        <dbReference type="Ensembl" id="ENSSSCP00000031333.2"/>
    </source>
</evidence>
<reference evidence="2" key="2">
    <citation type="journal article" date="2020" name="Gigascience">
        <title>An improved pig reference genome sequence to enable pig genetics and genomics research.</title>
        <authorList>
            <person name="Warr A."/>
            <person name="Affara N."/>
            <person name="Aken B."/>
            <person name="Beiki H."/>
            <person name="Bickhart D.M."/>
            <person name="Billis K."/>
            <person name="Chow W."/>
            <person name="Eory L."/>
            <person name="Finlayson H.A."/>
            <person name="Flicek P."/>
            <person name="Giron C.G."/>
            <person name="Griffin D.K."/>
            <person name="Hall R."/>
            <person name="Hannum G."/>
            <person name="Hourlier T."/>
            <person name="Howe K."/>
            <person name="Hume D.A."/>
            <person name="Izuogu O."/>
            <person name="Kim K."/>
            <person name="Koren S."/>
            <person name="Liu H."/>
            <person name="Manchanda N."/>
            <person name="Martin F.J."/>
            <person name="Nonneman D.J."/>
            <person name="O'Connor R.E."/>
            <person name="Phillippy A.M."/>
            <person name="Rohrer G.A."/>
            <person name="Rosen B.D."/>
            <person name="Rund L.A."/>
            <person name="Sargent C.A."/>
            <person name="Schook L.B."/>
            <person name="Schroeder S.G."/>
            <person name="Schwartz A.S."/>
            <person name="Skinner B.M."/>
            <person name="Talbot R."/>
            <person name="Tseng E."/>
            <person name="Tuggle C.K."/>
            <person name="Watson M."/>
            <person name="Smith T.P.L."/>
            <person name="Archibald A.L."/>
        </authorList>
    </citation>
    <scope>NUCLEOTIDE SEQUENCE [LARGE SCALE GENOMIC DNA]</scope>
    <source>
        <strain evidence="2">Duroc</strain>
    </source>
</reference>
<dbReference type="GO" id="GO:0009117">
    <property type="term" value="P:nucleotide metabolic process"/>
    <property type="evidence" value="ECO:0007669"/>
    <property type="project" value="InterPro"/>
</dbReference>
<feature type="compositionally biased region" description="Polar residues" evidence="1">
    <location>
        <begin position="73"/>
        <end position="86"/>
    </location>
</feature>
<feature type="compositionally biased region" description="Low complexity" evidence="1">
    <location>
        <begin position="95"/>
        <end position="118"/>
    </location>
</feature>
<dbReference type="PANTHER" id="PTHR31367:SF0">
    <property type="entry name" value="CYTOSOLIC 5'-NUCLEOTIDASE 1B"/>
    <property type="match status" value="1"/>
</dbReference>
<keyword evidence="3" id="KW-1185">Reference proteome</keyword>
<feature type="compositionally biased region" description="Basic and acidic residues" evidence="1">
    <location>
        <begin position="30"/>
        <end position="48"/>
    </location>
</feature>
<dbReference type="PANTHER" id="PTHR31367">
    <property type="entry name" value="CYTOSOLIC 5'-NUCLEOTIDASE 1 FAMILY MEMBER"/>
    <property type="match status" value="1"/>
</dbReference>
<organism evidence="2 3">
    <name type="scientific">Sus scrofa</name>
    <name type="common">Pig</name>
    <dbReference type="NCBI Taxonomy" id="9823"/>
    <lineage>
        <taxon>Eukaryota</taxon>
        <taxon>Metazoa</taxon>
        <taxon>Chordata</taxon>
        <taxon>Craniata</taxon>
        <taxon>Vertebrata</taxon>
        <taxon>Euteleostomi</taxon>
        <taxon>Mammalia</taxon>
        <taxon>Eutheria</taxon>
        <taxon>Laurasiatheria</taxon>
        <taxon>Artiodactyla</taxon>
        <taxon>Suina</taxon>
        <taxon>Suidae</taxon>
        <taxon>Sus</taxon>
    </lineage>
</organism>
<dbReference type="GO" id="GO:0000166">
    <property type="term" value="F:nucleotide binding"/>
    <property type="evidence" value="ECO:0007669"/>
    <property type="project" value="InterPro"/>
</dbReference>
<dbReference type="Bgee" id="ENSSSCG00000008607">
    <property type="expression patterns" value="Expressed in testis and 4 other cell types or tissues"/>
</dbReference>
<dbReference type="ExpressionAtlas" id="A0A286ZIR3">
    <property type="expression patterns" value="baseline"/>
</dbReference>
<dbReference type="Proteomes" id="UP000008227">
    <property type="component" value="Chromosome 3"/>
</dbReference>
<evidence type="ECO:0000256" key="1">
    <source>
        <dbReference type="SAM" id="MobiDB-lite"/>
    </source>
</evidence>
<dbReference type="Pfam" id="PF06189">
    <property type="entry name" value="5-nucleotidase"/>
    <property type="match status" value="1"/>
</dbReference>
<dbReference type="AlphaFoldDB" id="A0A286ZIR3"/>
<feature type="region of interest" description="Disordered" evidence="1">
    <location>
        <begin position="26"/>
        <end position="226"/>
    </location>
</feature>
<sequence length="569" mass="64389">MSNITLKSKSYEKLINVLCFPIKNETGSRYSKDSLEADKSRKDSEKSGARLSTQGSQELTLPKTDSRGYLVRNQWSRTSQSPSTRAPSADEPRSKNNSLKPPNSSTTSRTSSTSPSHQESPKRLSAQPSPLTMPLDSRPSTPPEVQLPAASRHNTKIYEHSDAWSLGIGREARESRDTRRDTRESRDTHSRDTHQREYPRTPPTEWKSHTQRKMLYPSHLDQDCSSNIARKREEEEDEEEAYWASMRTLYEKTPGCSRPRPPKPKHAITIAVSSQALFNMVDGRKIYEEEGLEKYMEYQLCNENVVLTPGPAFRFVKALQHVNARLRELYPDEQDLFDIVLMTNNHAQVGVRLINSVNHYGLLIDRFCLTGGKSPVGYLKAYLTNLYLSADSDKVQEAIQEGIASATMFDGAKDMTYCDTQLRVAFDGDACLFSDESDHVTKEHVFQHETLFENKPLAQGPLKGFLEDLGRLQKKFYAKDERLRCPIRTYLVTARSAASSGARVLKTLRRWGLEIDEALFLAGAAKGPILVKIRPHIFFDDHMFQIEGAQKAGTITSHVPYGINQKVNN</sequence>
<dbReference type="GeneTree" id="ENSGT00390000017767"/>
<dbReference type="GO" id="GO:0000287">
    <property type="term" value="F:magnesium ion binding"/>
    <property type="evidence" value="ECO:0007669"/>
    <property type="project" value="InterPro"/>
</dbReference>
<protein>
    <submittedName>
        <fullName evidence="2">5'-nucleotidase, cytosolic IB</fullName>
    </submittedName>
</protein>
<gene>
    <name evidence="2" type="primary">NT5C1B</name>
</gene>
<accession>A0A286ZIR3</accession>
<reference evidence="2" key="4">
    <citation type="submission" date="2025-09" db="UniProtKB">
        <authorList>
            <consortium name="Ensembl"/>
        </authorList>
    </citation>
    <scope>IDENTIFICATION</scope>
</reference>
<feature type="compositionally biased region" description="Basic and acidic residues" evidence="1">
    <location>
        <begin position="170"/>
        <end position="199"/>
    </location>
</feature>
<proteinExistence type="predicted"/>
<feature type="compositionally biased region" description="Polar residues" evidence="1">
    <location>
        <begin position="50"/>
        <end position="59"/>
    </location>
</feature>
<reference evidence="3" key="1">
    <citation type="submission" date="2009-11" db="EMBL/GenBank/DDBJ databases">
        <authorList>
            <consortium name="Porcine genome sequencing project"/>
        </authorList>
    </citation>
    <scope>NUCLEOTIDE SEQUENCE [LARGE SCALE GENOMIC DNA]</scope>
    <source>
        <strain evidence="3">Duroc</strain>
    </source>
</reference>
<dbReference type="InterPro" id="IPR010394">
    <property type="entry name" value="5-nucleotidase"/>
</dbReference>